<organism evidence="3 4">
    <name type="scientific">Brassica cretica</name>
    <name type="common">Mustard</name>
    <dbReference type="NCBI Taxonomy" id="69181"/>
    <lineage>
        <taxon>Eukaryota</taxon>
        <taxon>Viridiplantae</taxon>
        <taxon>Streptophyta</taxon>
        <taxon>Embryophyta</taxon>
        <taxon>Tracheophyta</taxon>
        <taxon>Spermatophyta</taxon>
        <taxon>Magnoliopsida</taxon>
        <taxon>eudicotyledons</taxon>
        <taxon>Gunneridae</taxon>
        <taxon>Pentapetalae</taxon>
        <taxon>rosids</taxon>
        <taxon>malvids</taxon>
        <taxon>Brassicales</taxon>
        <taxon>Brassicaceae</taxon>
        <taxon>Brassiceae</taxon>
        <taxon>Brassica</taxon>
    </lineage>
</organism>
<evidence type="ECO:0000256" key="1">
    <source>
        <dbReference type="SAM" id="Coils"/>
    </source>
</evidence>
<reference evidence="3 4" key="1">
    <citation type="journal article" date="2020" name="BMC Genomics">
        <title>Intraspecific diversification of the crop wild relative Brassica cretica Lam. using demographic model selection.</title>
        <authorList>
            <person name="Kioukis A."/>
            <person name="Michalopoulou V.A."/>
            <person name="Briers L."/>
            <person name="Pirintsos S."/>
            <person name="Studholme D.J."/>
            <person name="Pavlidis P."/>
            <person name="Sarris P.F."/>
        </authorList>
    </citation>
    <scope>NUCLEOTIDE SEQUENCE [LARGE SCALE GENOMIC DNA]</scope>
    <source>
        <strain evidence="4">cv. PFS-1207/04</strain>
    </source>
</reference>
<proteinExistence type="predicted"/>
<dbReference type="EMBL" id="QGKV02000297">
    <property type="protein sequence ID" value="KAF3611621.1"/>
    <property type="molecule type" value="Genomic_DNA"/>
</dbReference>
<evidence type="ECO:0000313" key="4">
    <source>
        <dbReference type="Proteomes" id="UP000266723"/>
    </source>
</evidence>
<evidence type="ECO:0000256" key="2">
    <source>
        <dbReference type="SAM" id="MobiDB-lite"/>
    </source>
</evidence>
<sequence length="361" mass="41499">MSMTRTTTKRNIEYPGLATDDRGLLNTSSADVTSTSIDTNIKLSIDDHQKPNLEVQVKDNTNYGYLTPDEFDIFRDPKSQARAMDGRILNISKENVADIIAMNGSSNFFHSKKRSDDPPSIDDAAAPSIDGHLESKRSTLHPNRKRKPRWENTERLDDVYYPFDNSISWLTTRTYEMMQNLAMLQKQHVFGARRSKSIDPHTQTSIDASIQASIDAHLAPFKDRLQSFTYRLDGVYYPLRDRVDFLTTRLDALQQEMDTIQKQLDSKQNLKRPLLKSSAPDLSSSNFHRQIQKHQWPWRLLVVTLSFSMATFVNSPTALVNWNSHRYDVLHLLSSLPPPRMKRGRLVSDDPDLKLDLNHVR</sequence>
<evidence type="ECO:0008006" key="5">
    <source>
        <dbReference type="Google" id="ProtNLM"/>
    </source>
</evidence>
<dbReference type="Proteomes" id="UP000266723">
    <property type="component" value="Unassembled WGS sequence"/>
</dbReference>
<feature type="compositionally biased region" description="Basic residues" evidence="2">
    <location>
        <begin position="138"/>
        <end position="148"/>
    </location>
</feature>
<protein>
    <recommendedName>
        <fullName evidence="5">DUF641 domain-containing protein</fullName>
    </recommendedName>
</protein>
<gene>
    <name evidence="3" type="ORF">DY000_02048715</name>
</gene>
<feature type="region of interest" description="Disordered" evidence="2">
    <location>
        <begin position="110"/>
        <end position="149"/>
    </location>
</feature>
<feature type="compositionally biased region" description="Low complexity" evidence="2">
    <location>
        <begin position="121"/>
        <end position="130"/>
    </location>
</feature>
<feature type="coiled-coil region" evidence="1">
    <location>
        <begin position="243"/>
        <end position="270"/>
    </location>
</feature>
<name>A0ABQ7F7P5_BRACR</name>
<keyword evidence="1" id="KW-0175">Coiled coil</keyword>
<comment type="caution">
    <text evidence="3">The sequence shown here is derived from an EMBL/GenBank/DDBJ whole genome shotgun (WGS) entry which is preliminary data.</text>
</comment>
<accession>A0ABQ7F7P5</accession>
<evidence type="ECO:0000313" key="3">
    <source>
        <dbReference type="EMBL" id="KAF3611621.1"/>
    </source>
</evidence>
<keyword evidence="4" id="KW-1185">Reference proteome</keyword>